<organism evidence="1 2">
    <name type="scientific">Suillus luteus UH-Slu-Lm8-n1</name>
    <dbReference type="NCBI Taxonomy" id="930992"/>
    <lineage>
        <taxon>Eukaryota</taxon>
        <taxon>Fungi</taxon>
        <taxon>Dikarya</taxon>
        <taxon>Basidiomycota</taxon>
        <taxon>Agaricomycotina</taxon>
        <taxon>Agaricomycetes</taxon>
        <taxon>Agaricomycetidae</taxon>
        <taxon>Boletales</taxon>
        <taxon>Suillineae</taxon>
        <taxon>Suillaceae</taxon>
        <taxon>Suillus</taxon>
    </lineage>
</organism>
<sequence length="110" mass="12222">MATRNPKRMGRKQAILKTDDSISDKTIRREVGRESGMLYCCPDACFESERELTAKGNATQLRSRPLPATTLTEHAFGVIPTFDQSSKYVNGIAKKLWLGPLPKAKHSTSI</sequence>
<gene>
    <name evidence="1" type="ORF">CY34DRAFT_109752</name>
</gene>
<proteinExistence type="predicted"/>
<evidence type="ECO:0000313" key="1">
    <source>
        <dbReference type="EMBL" id="KIK35861.1"/>
    </source>
</evidence>
<protein>
    <submittedName>
        <fullName evidence="1">Uncharacterized protein</fullName>
    </submittedName>
</protein>
<keyword evidence="2" id="KW-1185">Reference proteome</keyword>
<dbReference type="InParanoid" id="A0A0D0A298"/>
<name>A0A0D0A298_9AGAM</name>
<dbReference type="AlphaFoldDB" id="A0A0D0A298"/>
<dbReference type="HOGENOM" id="CLU_2172751_0_0_1"/>
<dbReference type="Proteomes" id="UP000054485">
    <property type="component" value="Unassembled WGS sequence"/>
</dbReference>
<reference evidence="1 2" key="1">
    <citation type="submission" date="2014-04" db="EMBL/GenBank/DDBJ databases">
        <authorList>
            <consortium name="DOE Joint Genome Institute"/>
            <person name="Kuo A."/>
            <person name="Ruytinx J."/>
            <person name="Rineau F."/>
            <person name="Colpaert J."/>
            <person name="Kohler A."/>
            <person name="Nagy L.G."/>
            <person name="Floudas D."/>
            <person name="Copeland A."/>
            <person name="Barry K.W."/>
            <person name="Cichocki N."/>
            <person name="Veneault-Fourrey C."/>
            <person name="LaButti K."/>
            <person name="Lindquist E.A."/>
            <person name="Lipzen A."/>
            <person name="Lundell T."/>
            <person name="Morin E."/>
            <person name="Murat C."/>
            <person name="Sun H."/>
            <person name="Tunlid A."/>
            <person name="Henrissat B."/>
            <person name="Grigoriev I.V."/>
            <person name="Hibbett D.S."/>
            <person name="Martin F."/>
            <person name="Nordberg H.P."/>
            <person name="Cantor M.N."/>
            <person name="Hua S.X."/>
        </authorList>
    </citation>
    <scope>NUCLEOTIDE SEQUENCE [LARGE SCALE GENOMIC DNA]</scope>
    <source>
        <strain evidence="1 2">UH-Slu-Lm8-n1</strain>
    </source>
</reference>
<accession>A0A0D0A298</accession>
<dbReference type="EMBL" id="KN835582">
    <property type="protein sequence ID" value="KIK35861.1"/>
    <property type="molecule type" value="Genomic_DNA"/>
</dbReference>
<reference evidence="2" key="2">
    <citation type="submission" date="2015-01" db="EMBL/GenBank/DDBJ databases">
        <title>Evolutionary Origins and Diversification of the Mycorrhizal Mutualists.</title>
        <authorList>
            <consortium name="DOE Joint Genome Institute"/>
            <consortium name="Mycorrhizal Genomics Consortium"/>
            <person name="Kohler A."/>
            <person name="Kuo A."/>
            <person name="Nagy L.G."/>
            <person name="Floudas D."/>
            <person name="Copeland A."/>
            <person name="Barry K.W."/>
            <person name="Cichocki N."/>
            <person name="Veneault-Fourrey C."/>
            <person name="LaButti K."/>
            <person name="Lindquist E.A."/>
            <person name="Lipzen A."/>
            <person name="Lundell T."/>
            <person name="Morin E."/>
            <person name="Murat C."/>
            <person name="Riley R."/>
            <person name="Ohm R."/>
            <person name="Sun H."/>
            <person name="Tunlid A."/>
            <person name="Henrissat B."/>
            <person name="Grigoriev I.V."/>
            <person name="Hibbett D.S."/>
            <person name="Martin F."/>
        </authorList>
    </citation>
    <scope>NUCLEOTIDE SEQUENCE [LARGE SCALE GENOMIC DNA]</scope>
    <source>
        <strain evidence="2">UH-Slu-Lm8-n1</strain>
    </source>
</reference>
<evidence type="ECO:0000313" key="2">
    <source>
        <dbReference type="Proteomes" id="UP000054485"/>
    </source>
</evidence>